<evidence type="ECO:0000313" key="9">
    <source>
        <dbReference type="Proteomes" id="UP000319829"/>
    </source>
</evidence>
<dbReference type="AlphaFoldDB" id="A0A538SRQ0"/>
<gene>
    <name evidence="8" type="primary">lepB</name>
    <name evidence="8" type="ORF">E6K74_07430</name>
</gene>
<comment type="caution">
    <text evidence="8">The sequence shown here is derived from an EMBL/GenBank/DDBJ whole genome shotgun (WGS) entry which is preliminary data.</text>
</comment>
<dbReference type="Pfam" id="PF10502">
    <property type="entry name" value="Peptidase_S26"/>
    <property type="match status" value="1"/>
</dbReference>
<feature type="active site" evidence="5">
    <location>
        <position position="113"/>
    </location>
</feature>
<keyword evidence="4 6" id="KW-0378">Hydrolase</keyword>
<evidence type="ECO:0000256" key="3">
    <source>
        <dbReference type="ARBA" id="ARBA00013208"/>
    </source>
</evidence>
<evidence type="ECO:0000313" key="8">
    <source>
        <dbReference type="EMBL" id="TMQ54063.1"/>
    </source>
</evidence>
<keyword evidence="6" id="KW-0645">Protease</keyword>
<dbReference type="PANTHER" id="PTHR43390:SF1">
    <property type="entry name" value="CHLOROPLAST PROCESSING PEPTIDASE"/>
    <property type="match status" value="1"/>
</dbReference>
<evidence type="ECO:0000256" key="1">
    <source>
        <dbReference type="ARBA" id="ARBA00000677"/>
    </source>
</evidence>
<evidence type="ECO:0000256" key="6">
    <source>
        <dbReference type="RuleBase" id="RU362042"/>
    </source>
</evidence>
<dbReference type="GO" id="GO:0016020">
    <property type="term" value="C:membrane"/>
    <property type="evidence" value="ECO:0007669"/>
    <property type="project" value="UniProtKB-SubCell"/>
</dbReference>
<dbReference type="EMBL" id="VBOU01000077">
    <property type="protein sequence ID" value="TMQ54063.1"/>
    <property type="molecule type" value="Genomic_DNA"/>
</dbReference>
<proteinExistence type="inferred from homology"/>
<dbReference type="PRINTS" id="PR00727">
    <property type="entry name" value="LEADERPTASE"/>
</dbReference>
<dbReference type="InterPro" id="IPR000223">
    <property type="entry name" value="Pept_S26A_signal_pept_1"/>
</dbReference>
<dbReference type="NCBIfam" id="TIGR02227">
    <property type="entry name" value="sigpep_I_bact"/>
    <property type="match status" value="1"/>
</dbReference>
<dbReference type="Gene3D" id="2.10.109.10">
    <property type="entry name" value="Umud Fragment, subunit A"/>
    <property type="match status" value="1"/>
</dbReference>
<dbReference type="InterPro" id="IPR036286">
    <property type="entry name" value="LexA/Signal_pep-like_sf"/>
</dbReference>
<organism evidence="8 9">
    <name type="scientific">Eiseniibacteriota bacterium</name>
    <dbReference type="NCBI Taxonomy" id="2212470"/>
    <lineage>
        <taxon>Bacteria</taxon>
        <taxon>Candidatus Eiseniibacteriota</taxon>
    </lineage>
</organism>
<dbReference type="InterPro" id="IPR019758">
    <property type="entry name" value="Pept_S26A_signal_pept_1_CS"/>
</dbReference>
<dbReference type="SUPFAM" id="SSF51306">
    <property type="entry name" value="LexA/Signal peptidase"/>
    <property type="match status" value="1"/>
</dbReference>
<dbReference type="Proteomes" id="UP000319829">
    <property type="component" value="Unassembled WGS sequence"/>
</dbReference>
<dbReference type="PANTHER" id="PTHR43390">
    <property type="entry name" value="SIGNAL PEPTIDASE I"/>
    <property type="match status" value="1"/>
</dbReference>
<feature type="active site" evidence="5">
    <location>
        <position position="51"/>
    </location>
</feature>
<dbReference type="PROSITE" id="PS00761">
    <property type="entry name" value="SPASE_I_3"/>
    <property type="match status" value="1"/>
</dbReference>
<dbReference type="EC" id="3.4.21.89" evidence="3 6"/>
<name>A0A538SRQ0_UNCEI</name>
<comment type="catalytic activity">
    <reaction evidence="1 6">
        <text>Cleavage of hydrophobic, N-terminal signal or leader sequences from secreted and periplasmic proteins.</text>
        <dbReference type="EC" id="3.4.21.89"/>
    </reaction>
</comment>
<evidence type="ECO:0000256" key="2">
    <source>
        <dbReference type="ARBA" id="ARBA00009370"/>
    </source>
</evidence>
<dbReference type="GO" id="GO:0009003">
    <property type="term" value="F:signal peptidase activity"/>
    <property type="evidence" value="ECO:0007669"/>
    <property type="project" value="UniProtKB-EC"/>
</dbReference>
<protein>
    <recommendedName>
        <fullName evidence="3 6">Signal peptidase I</fullName>
        <ecNumber evidence="3 6">3.4.21.89</ecNumber>
    </recommendedName>
</protein>
<comment type="similarity">
    <text evidence="2 6">Belongs to the peptidase S26 family.</text>
</comment>
<evidence type="ECO:0000259" key="7">
    <source>
        <dbReference type="Pfam" id="PF10502"/>
    </source>
</evidence>
<evidence type="ECO:0000256" key="5">
    <source>
        <dbReference type="PIRSR" id="PIRSR600223-1"/>
    </source>
</evidence>
<sequence length="222" mass="25915">MRLRSWSLELSAKKNQKSNLREWLKTLTIGILAVLVFRGMVAQAYQIPSGSMERTLLVGDYIYINKMLYGPEIDLGLGGHRYYHHRFPGFRKPERGDIIVFRYPVDLRKDFIKRCVAVEGQTVEVKDKTLYVDGKKQVEPYVIHEDDRVLSRDAGPRDNFGPIIVPKDHIFMMGDNRDNSLDSRFWGPLPIALVKGKAIFRYFSWDGDRNWPRFSQILRPIR</sequence>
<dbReference type="GO" id="GO:0004252">
    <property type="term" value="F:serine-type endopeptidase activity"/>
    <property type="evidence" value="ECO:0007669"/>
    <property type="project" value="InterPro"/>
</dbReference>
<comment type="subcellular location">
    <subcellularLocation>
        <location evidence="6">Membrane</location>
        <topology evidence="6">Single-pass type II membrane protein</topology>
    </subcellularLocation>
</comment>
<dbReference type="GO" id="GO:0006465">
    <property type="term" value="P:signal peptide processing"/>
    <property type="evidence" value="ECO:0007669"/>
    <property type="project" value="InterPro"/>
</dbReference>
<feature type="domain" description="Peptidase S26" evidence="7">
    <location>
        <begin position="20"/>
        <end position="203"/>
    </location>
</feature>
<evidence type="ECO:0000256" key="4">
    <source>
        <dbReference type="ARBA" id="ARBA00022801"/>
    </source>
</evidence>
<dbReference type="InterPro" id="IPR019533">
    <property type="entry name" value="Peptidase_S26"/>
</dbReference>
<reference evidence="8 9" key="1">
    <citation type="journal article" date="2019" name="Nat. Microbiol.">
        <title>Mediterranean grassland soil C-N compound turnover is dependent on rainfall and depth, and is mediated by genomically divergent microorganisms.</title>
        <authorList>
            <person name="Diamond S."/>
            <person name="Andeer P.F."/>
            <person name="Li Z."/>
            <person name="Crits-Christoph A."/>
            <person name="Burstein D."/>
            <person name="Anantharaman K."/>
            <person name="Lane K.R."/>
            <person name="Thomas B.C."/>
            <person name="Pan C."/>
            <person name="Northen T.R."/>
            <person name="Banfield J.F."/>
        </authorList>
    </citation>
    <scope>NUCLEOTIDE SEQUENCE [LARGE SCALE GENOMIC DNA]</scope>
    <source>
        <strain evidence="8">WS_4</strain>
    </source>
</reference>
<dbReference type="CDD" id="cd06530">
    <property type="entry name" value="S26_SPase_I"/>
    <property type="match status" value="1"/>
</dbReference>
<accession>A0A538SRQ0</accession>